<dbReference type="InterPro" id="IPR008552">
    <property type="entry name" value="DUF834"/>
</dbReference>
<dbReference type="EMBL" id="AC097278">
    <property type="protein sequence ID" value="AAM93439.1"/>
    <property type="molecule type" value="Genomic_DNA"/>
</dbReference>
<dbReference type="Pfam" id="PF05754">
    <property type="entry name" value="DUF834"/>
    <property type="match status" value="1"/>
</dbReference>
<evidence type="ECO:0000313" key="4">
    <source>
        <dbReference type="Proteomes" id="UP000000763"/>
    </source>
</evidence>
<organism evidence="3 4">
    <name type="scientific">Oryza sativa subsp. japonica</name>
    <name type="common">Rice</name>
    <dbReference type="NCBI Taxonomy" id="39947"/>
    <lineage>
        <taxon>Eukaryota</taxon>
        <taxon>Viridiplantae</taxon>
        <taxon>Streptophyta</taxon>
        <taxon>Embryophyta</taxon>
        <taxon>Tracheophyta</taxon>
        <taxon>Spermatophyta</taxon>
        <taxon>Magnoliopsida</taxon>
        <taxon>Liliopsida</taxon>
        <taxon>Poales</taxon>
        <taxon>Poaceae</taxon>
        <taxon>BOP clade</taxon>
        <taxon>Oryzoideae</taxon>
        <taxon>Oryzeae</taxon>
        <taxon>Oryzinae</taxon>
        <taxon>Oryza</taxon>
        <taxon>Oryza sativa</taxon>
    </lineage>
</organism>
<evidence type="ECO:0000259" key="2">
    <source>
        <dbReference type="Pfam" id="PF05754"/>
    </source>
</evidence>
<dbReference type="Proteomes" id="UP000000763">
    <property type="component" value="Chromosome 10"/>
</dbReference>
<accession>Q8LMW7</accession>
<evidence type="ECO:0000313" key="3">
    <source>
        <dbReference type="EMBL" id="AAM93439.1"/>
    </source>
</evidence>
<feature type="domain" description="DUF834" evidence="2">
    <location>
        <begin position="75"/>
        <end position="121"/>
    </location>
</feature>
<dbReference type="AlphaFoldDB" id="Q8LMW7"/>
<protein>
    <recommendedName>
        <fullName evidence="2">DUF834 domain-containing protein</fullName>
    </recommendedName>
</protein>
<proteinExistence type="predicted"/>
<gene>
    <name evidence="3" type="primary">OSJNBa0040E17.16</name>
</gene>
<reference evidence="4" key="1">
    <citation type="journal article" date="2005" name="Nature">
        <title>The map-based sequence of the rice genome.</title>
        <authorList>
            <consortium name="International rice genome sequencing project (IRGSP)"/>
            <person name="Matsumoto T."/>
            <person name="Wu J."/>
            <person name="Kanamori H."/>
            <person name="Katayose Y."/>
            <person name="Fujisawa M."/>
            <person name="Namiki N."/>
            <person name="Mizuno H."/>
            <person name="Yamamoto K."/>
            <person name="Antonio B.A."/>
            <person name="Baba T."/>
            <person name="Sakata K."/>
            <person name="Nagamura Y."/>
            <person name="Aoki H."/>
            <person name="Arikawa K."/>
            <person name="Arita K."/>
            <person name="Bito T."/>
            <person name="Chiden Y."/>
            <person name="Fujitsuka N."/>
            <person name="Fukunaka R."/>
            <person name="Hamada M."/>
            <person name="Harada C."/>
            <person name="Hayashi A."/>
            <person name="Hijishita S."/>
            <person name="Honda M."/>
            <person name="Hosokawa S."/>
            <person name="Ichikawa Y."/>
            <person name="Idonuma A."/>
            <person name="Iijima M."/>
            <person name="Ikeda M."/>
            <person name="Ikeno M."/>
            <person name="Ito K."/>
            <person name="Ito S."/>
            <person name="Ito T."/>
            <person name="Ito Y."/>
            <person name="Ito Y."/>
            <person name="Iwabuchi A."/>
            <person name="Kamiya K."/>
            <person name="Karasawa W."/>
            <person name="Kurita K."/>
            <person name="Katagiri S."/>
            <person name="Kikuta A."/>
            <person name="Kobayashi H."/>
            <person name="Kobayashi N."/>
            <person name="Machita K."/>
            <person name="Maehara T."/>
            <person name="Masukawa M."/>
            <person name="Mizubayashi T."/>
            <person name="Mukai Y."/>
            <person name="Nagasaki H."/>
            <person name="Nagata Y."/>
            <person name="Naito S."/>
            <person name="Nakashima M."/>
            <person name="Nakama Y."/>
            <person name="Nakamichi Y."/>
            <person name="Nakamura M."/>
            <person name="Meguro A."/>
            <person name="Negishi M."/>
            <person name="Ohta I."/>
            <person name="Ohta T."/>
            <person name="Okamoto M."/>
            <person name="Ono N."/>
            <person name="Saji S."/>
            <person name="Sakaguchi M."/>
            <person name="Sakai K."/>
            <person name="Shibata M."/>
            <person name="Shimokawa T."/>
            <person name="Song J."/>
            <person name="Takazaki Y."/>
            <person name="Terasawa K."/>
            <person name="Tsugane M."/>
            <person name="Tsuji K."/>
            <person name="Ueda S."/>
            <person name="Waki K."/>
            <person name="Yamagata H."/>
            <person name="Yamamoto M."/>
            <person name="Yamamoto S."/>
            <person name="Yamane H."/>
            <person name="Yoshiki S."/>
            <person name="Yoshihara R."/>
            <person name="Yukawa K."/>
            <person name="Zhong H."/>
            <person name="Yano M."/>
            <person name="Yuan Q."/>
            <person name="Ouyang S."/>
            <person name="Liu J."/>
            <person name="Jones K.M."/>
            <person name="Gansberger K."/>
            <person name="Moffat K."/>
            <person name="Hill J."/>
            <person name="Bera J."/>
            <person name="Fadrosh D."/>
            <person name="Jin S."/>
            <person name="Johri S."/>
            <person name="Kim M."/>
            <person name="Overton L."/>
            <person name="Reardon M."/>
            <person name="Tsitrin T."/>
            <person name="Vuong H."/>
            <person name="Weaver B."/>
            <person name="Ciecko A."/>
            <person name="Tallon L."/>
            <person name="Jackson J."/>
            <person name="Pai G."/>
            <person name="Aken S.V."/>
            <person name="Utterback T."/>
            <person name="Reidmuller S."/>
            <person name="Feldblyum T."/>
            <person name="Hsiao J."/>
            <person name="Zismann V."/>
            <person name="Iobst S."/>
            <person name="de Vazeille A.R."/>
            <person name="Buell C.R."/>
            <person name="Ying K."/>
            <person name="Li Y."/>
            <person name="Lu T."/>
            <person name="Huang Y."/>
            <person name="Zhao Q."/>
            <person name="Feng Q."/>
            <person name="Zhang L."/>
            <person name="Zhu J."/>
            <person name="Weng Q."/>
            <person name="Mu J."/>
            <person name="Lu Y."/>
            <person name="Fan D."/>
            <person name="Liu Y."/>
            <person name="Guan J."/>
            <person name="Zhang Y."/>
            <person name="Yu S."/>
            <person name="Liu X."/>
            <person name="Zhang Y."/>
            <person name="Hong G."/>
            <person name="Han B."/>
            <person name="Choisne N."/>
            <person name="Demange N."/>
            <person name="Orjeda G."/>
            <person name="Samain S."/>
            <person name="Cattolico L."/>
            <person name="Pelletier E."/>
            <person name="Couloux A."/>
            <person name="Segurens B."/>
            <person name="Wincker P."/>
            <person name="D'Hont A."/>
            <person name="Scarpelli C."/>
            <person name="Weissenbach J."/>
            <person name="Salanoubat M."/>
            <person name="Quetier F."/>
            <person name="Yu Y."/>
            <person name="Kim H.R."/>
            <person name="Rambo T."/>
            <person name="Currie J."/>
            <person name="Collura K."/>
            <person name="Luo M."/>
            <person name="Yang T."/>
            <person name="Ammiraju J.S.S."/>
            <person name="Engler F."/>
            <person name="Soderlund C."/>
            <person name="Wing R.A."/>
            <person name="Palmer L.E."/>
            <person name="de la Bastide M."/>
            <person name="Spiegel L."/>
            <person name="Nascimento L."/>
            <person name="Zutavern T."/>
            <person name="O'Shaughnessy A."/>
            <person name="Dike S."/>
            <person name="Dedhia N."/>
            <person name="Preston R."/>
            <person name="Balija V."/>
            <person name="McCombie W.R."/>
            <person name="Chow T."/>
            <person name="Chen H."/>
            <person name="Chung M."/>
            <person name="Chen C."/>
            <person name="Shaw J."/>
            <person name="Wu H."/>
            <person name="Hsiao K."/>
            <person name="Chao Y."/>
            <person name="Chu M."/>
            <person name="Cheng C."/>
            <person name="Hour A."/>
            <person name="Lee P."/>
            <person name="Lin S."/>
            <person name="Lin Y."/>
            <person name="Liou J."/>
            <person name="Liu S."/>
            <person name="Hsing Y."/>
            <person name="Raghuvanshi S."/>
            <person name="Mohanty A."/>
            <person name="Bharti A.K."/>
            <person name="Gaur A."/>
            <person name="Gupta V."/>
            <person name="Kumar D."/>
            <person name="Ravi V."/>
            <person name="Vij S."/>
            <person name="Kapur A."/>
            <person name="Khurana P."/>
            <person name="Khurana P."/>
            <person name="Khurana J.P."/>
            <person name="Tyagi A.K."/>
            <person name="Gaikwad K."/>
            <person name="Singh A."/>
            <person name="Dalal V."/>
            <person name="Srivastava S."/>
            <person name="Dixit A."/>
            <person name="Pal A.K."/>
            <person name="Ghazi I.A."/>
            <person name="Yadav M."/>
            <person name="Pandit A."/>
            <person name="Bhargava A."/>
            <person name="Sureshbabu K."/>
            <person name="Batra K."/>
            <person name="Sharma T.R."/>
            <person name="Mohapatra T."/>
            <person name="Singh N.K."/>
            <person name="Messing J."/>
            <person name="Nelson A.B."/>
            <person name="Fuks G."/>
            <person name="Kavchok S."/>
            <person name="Keizer G."/>
            <person name="Linton E."/>
            <person name="Llaca V."/>
            <person name="Song R."/>
            <person name="Tanyolac B."/>
            <person name="Young S."/>
            <person name="Ho-Il K."/>
            <person name="Hahn J.H."/>
            <person name="Sangsakoo G."/>
            <person name="Vanavichit A."/>
            <person name="de Mattos Luiz.A.T."/>
            <person name="Zimmer P.D."/>
            <person name="Malone G."/>
            <person name="Dellagostin O."/>
            <person name="de Oliveira A.C."/>
            <person name="Bevan M."/>
            <person name="Bancroft I."/>
            <person name="Minx P."/>
            <person name="Cordum H."/>
            <person name="Wilson R."/>
            <person name="Cheng Z."/>
            <person name="Jin W."/>
            <person name="Jiang J."/>
            <person name="Leong S.A."/>
            <person name="Iwama H."/>
            <person name="Gojobori T."/>
            <person name="Itoh T."/>
            <person name="Niimura Y."/>
            <person name="Fujii Y."/>
            <person name="Habara T."/>
            <person name="Sakai H."/>
            <person name="Sato Y."/>
            <person name="Wilson G."/>
            <person name="Kumar K."/>
            <person name="McCouch S."/>
            <person name="Juretic N."/>
            <person name="Hoen D."/>
            <person name="Wright S."/>
            <person name="Bruskiewich R."/>
            <person name="Bureau T."/>
            <person name="Miyao A."/>
            <person name="Hirochika H."/>
            <person name="Nishikawa T."/>
            <person name="Kadowaki K."/>
            <person name="Sugiura M."/>
            <person name="Burr B."/>
            <person name="Sasaki T."/>
        </authorList>
    </citation>
    <scope>NUCLEOTIDE SEQUENCE [LARGE SCALE GENOMIC DNA]</scope>
    <source>
        <strain evidence="4">cv. Nipponbare</strain>
    </source>
</reference>
<name>Q8LMW7_ORYSJ</name>
<sequence>MRLEKVCTDDNGADLLTKVMTMENLKVCCQLIGMTTGRQPGKENGLYDIIDDVIAGKALNRKATASTELTARLGRIEGGVDRLHVDEGLPAGYGEKEPVAGLLLLLANPTTATATEGDVGRRRTERMEIKTQWQSTGSRQRATSGGTRHKRTGGRGGDLHCSPGGGDGDQRRRLLGGAARMERRPTLGERRQLRGETARARELELGVGNEKGGLAGSIYIRKRERSAQTREDLVAD</sequence>
<reference evidence="4" key="2">
    <citation type="journal article" date="2008" name="Nucleic Acids Res.">
        <title>The rice annotation project database (RAP-DB): 2008 update.</title>
        <authorList>
            <consortium name="The rice annotation project (RAP)"/>
        </authorList>
    </citation>
    <scope>GENOME REANNOTATION</scope>
    <source>
        <strain evidence="4">cv. Nipponbare</strain>
    </source>
</reference>
<feature type="compositionally biased region" description="Polar residues" evidence="1">
    <location>
        <begin position="132"/>
        <end position="142"/>
    </location>
</feature>
<evidence type="ECO:0000256" key="1">
    <source>
        <dbReference type="SAM" id="MobiDB-lite"/>
    </source>
</evidence>
<feature type="region of interest" description="Disordered" evidence="1">
    <location>
        <begin position="132"/>
        <end position="195"/>
    </location>
</feature>
<feature type="compositionally biased region" description="Basic and acidic residues" evidence="1">
    <location>
        <begin position="180"/>
        <end position="195"/>
    </location>
</feature>